<keyword evidence="3" id="KW-1185">Reference proteome</keyword>
<dbReference type="Proteomes" id="UP001556098">
    <property type="component" value="Unassembled WGS sequence"/>
</dbReference>
<comment type="caution">
    <text evidence="2">The sequence shown here is derived from an EMBL/GenBank/DDBJ whole genome shotgun (WGS) entry which is preliminary data.</text>
</comment>
<reference evidence="2 3" key="1">
    <citation type="submission" date="2024-07" db="EMBL/GenBank/DDBJ databases">
        <title>Marimonas sp.nov., isolated from tidal-flat sediment.</title>
        <authorList>
            <person name="Jayan J.N."/>
            <person name="Lee S.S."/>
        </authorList>
    </citation>
    <scope>NUCLEOTIDE SEQUENCE [LARGE SCALE GENOMIC DNA]</scope>
    <source>
        <strain evidence="2 3">MJW-29</strain>
    </source>
</reference>
<accession>A0ABV3RM91</accession>
<evidence type="ECO:0000313" key="2">
    <source>
        <dbReference type="EMBL" id="MEW9920089.1"/>
    </source>
</evidence>
<feature type="coiled-coil region" evidence="1">
    <location>
        <begin position="33"/>
        <end position="60"/>
    </location>
</feature>
<dbReference type="EMBL" id="JBFNXX010000006">
    <property type="protein sequence ID" value="MEW9920089.1"/>
    <property type="molecule type" value="Genomic_DNA"/>
</dbReference>
<sequence length="68" mass="8100">MIARNLTQIDTRRPVFGAVADGYHRYYDPDWEYEKAVEVAESEEERRQRLEEYEEATKNSYAKLIKNG</sequence>
<evidence type="ECO:0000313" key="3">
    <source>
        <dbReference type="Proteomes" id="UP001556098"/>
    </source>
</evidence>
<dbReference type="RefSeq" id="WP_367877784.1">
    <property type="nucleotide sequence ID" value="NZ_JBFNXX010000006.1"/>
</dbReference>
<keyword evidence="1" id="KW-0175">Coiled coil</keyword>
<gene>
    <name evidence="2" type="ORF">AB2B41_10770</name>
</gene>
<proteinExistence type="predicted"/>
<name>A0ABV3RM91_9RHOB</name>
<protein>
    <submittedName>
        <fullName evidence="2">Uncharacterized protein</fullName>
    </submittedName>
</protein>
<evidence type="ECO:0000256" key="1">
    <source>
        <dbReference type="SAM" id="Coils"/>
    </source>
</evidence>
<organism evidence="2 3">
    <name type="scientific">Sulfitobacter sediminis</name>
    <dbReference type="NCBI Taxonomy" id="3234186"/>
    <lineage>
        <taxon>Bacteria</taxon>
        <taxon>Pseudomonadati</taxon>
        <taxon>Pseudomonadota</taxon>
        <taxon>Alphaproteobacteria</taxon>
        <taxon>Rhodobacterales</taxon>
        <taxon>Roseobacteraceae</taxon>
        <taxon>Sulfitobacter</taxon>
    </lineage>
</organism>